<dbReference type="STRING" id="1661398.A0A482VVM7"/>
<dbReference type="EMBL" id="QDEB01061601">
    <property type="protein sequence ID" value="RZC36478.1"/>
    <property type="molecule type" value="Genomic_DNA"/>
</dbReference>
<comment type="caution">
    <text evidence="2">The sequence shown here is derived from an EMBL/GenBank/DDBJ whole genome shotgun (WGS) entry which is preliminary data.</text>
</comment>
<organism evidence="2 3">
    <name type="scientific">Asbolus verrucosus</name>
    <name type="common">Desert ironclad beetle</name>
    <dbReference type="NCBI Taxonomy" id="1661398"/>
    <lineage>
        <taxon>Eukaryota</taxon>
        <taxon>Metazoa</taxon>
        <taxon>Ecdysozoa</taxon>
        <taxon>Arthropoda</taxon>
        <taxon>Hexapoda</taxon>
        <taxon>Insecta</taxon>
        <taxon>Pterygota</taxon>
        <taxon>Neoptera</taxon>
        <taxon>Endopterygota</taxon>
        <taxon>Coleoptera</taxon>
        <taxon>Polyphaga</taxon>
        <taxon>Cucujiformia</taxon>
        <taxon>Tenebrionidae</taxon>
        <taxon>Pimeliinae</taxon>
        <taxon>Asbolus</taxon>
    </lineage>
</organism>
<dbReference type="Proteomes" id="UP000292052">
    <property type="component" value="Unassembled WGS sequence"/>
</dbReference>
<sequence>MLKLVVLSVLVVSIAAKPSGLVGAHLGYSAVAAPAVAVPAAVSHQFRTDVISKPFVTTYAAAPVLQKAVVAASPAVYAAPVVQKAVVAAPVSVSAAITHQSRVDLHPTVVAAPVAYAAHVPAVHAAHASAVHAW</sequence>
<proteinExistence type="predicted"/>
<keyword evidence="3" id="KW-1185">Reference proteome</keyword>
<dbReference type="AlphaFoldDB" id="A0A482VVM7"/>
<keyword evidence="1" id="KW-0732">Signal</keyword>
<evidence type="ECO:0000313" key="2">
    <source>
        <dbReference type="EMBL" id="RZC36478.1"/>
    </source>
</evidence>
<reference evidence="2 3" key="1">
    <citation type="submission" date="2017-03" db="EMBL/GenBank/DDBJ databases">
        <title>Genome of the blue death feigning beetle - Asbolus verrucosus.</title>
        <authorList>
            <person name="Rider S.D."/>
        </authorList>
    </citation>
    <scope>NUCLEOTIDE SEQUENCE [LARGE SCALE GENOMIC DNA]</scope>
    <source>
        <strain evidence="2">Butters</strain>
        <tissue evidence="2">Head and leg muscle</tissue>
    </source>
</reference>
<feature type="signal peptide" evidence="1">
    <location>
        <begin position="1"/>
        <end position="16"/>
    </location>
</feature>
<protein>
    <recommendedName>
        <fullName evidence="4">Cuticle 3 domain containing protein</fullName>
    </recommendedName>
</protein>
<feature type="chain" id="PRO_5019863729" description="Cuticle 3 domain containing protein" evidence="1">
    <location>
        <begin position="17"/>
        <end position="134"/>
    </location>
</feature>
<accession>A0A482VVM7</accession>
<evidence type="ECO:0000256" key="1">
    <source>
        <dbReference type="SAM" id="SignalP"/>
    </source>
</evidence>
<evidence type="ECO:0008006" key="4">
    <source>
        <dbReference type="Google" id="ProtNLM"/>
    </source>
</evidence>
<name>A0A482VVM7_ASBVE</name>
<gene>
    <name evidence="2" type="ORF">BDFB_011047</name>
</gene>
<evidence type="ECO:0000313" key="3">
    <source>
        <dbReference type="Proteomes" id="UP000292052"/>
    </source>
</evidence>